<sequence length="116" mass="12999">MKWFTHIIWGAFFPILLGVDVREAVSLAVFHTVLTDTLGHVGHGPYVRRASYHDVLSLFFGIMIAAMMHNLAYLWLGAIHVVLDKLSPGRLGVSYLYSLVWAIIPAIILYILGVHL</sequence>
<organismHost>
    <name type="scientific">Pyrobaculum</name>
    <dbReference type="NCBI Taxonomy" id="2276"/>
</organismHost>
<dbReference type="GeneID" id="4432033"/>
<feature type="transmembrane region" description="Helical" evidence="1">
    <location>
        <begin position="95"/>
        <end position="113"/>
    </location>
</feature>
<organismHost>
    <name type="scientific">Thermoproteus tenax</name>
    <dbReference type="NCBI Taxonomy" id="2271"/>
</organismHost>
<protein>
    <submittedName>
        <fullName evidence="2">Uncharacterized protein</fullName>
    </submittedName>
</protein>
<dbReference type="KEGG" id="vg:4432033"/>
<name>Q6ZYI5_PSVY</name>
<accession>Q6ZYI5</accession>
<reference evidence="2 3" key="1">
    <citation type="journal article" date="2004" name="Virology">
        <title>Morphology and genome organisation of the virus PSV of the hyperthermophilic archaeal genera Pyrobaculum and Thermoproteus: A novel virus family, the Globuloviridae.</title>
        <authorList>
            <person name="Haering M."/>
            <person name="Peng X."/>
            <person name="Bruegger K."/>
            <person name="Rachel R."/>
            <person name="Stetter K.O."/>
            <person name="Garrett R.A."/>
            <person name="Prangishvili D."/>
        </authorList>
    </citation>
    <scope>NUCLEOTIDE SEQUENCE [LARGE SCALE GENOMIC DNA]</scope>
    <source>
        <strain evidence="3">Isolate United States/Yellowstone</strain>
    </source>
</reference>
<organism evidence="2 3">
    <name type="scientific">Pyrobaculum spherical virus (isolate United States/Yellowstone)</name>
    <name type="common">PSV</name>
    <dbReference type="NCBI Taxonomy" id="654907"/>
    <lineage>
        <taxon>Viruses</taxon>
        <taxon>Viruses incertae sedis</taxon>
        <taxon>Globuloviridae</taxon>
        <taxon>Alphaglobulovirus</taxon>
        <taxon>Alphaglobulovirus obsidianense</taxon>
    </lineage>
</organism>
<dbReference type="RefSeq" id="YP_015539.1">
    <property type="nucleotide sequence ID" value="NC_005872.1"/>
</dbReference>
<keyword evidence="1" id="KW-1133">Transmembrane helix</keyword>
<dbReference type="EMBL" id="AJ635161">
    <property type="protein sequence ID" value="CAG25637.1"/>
    <property type="molecule type" value="Genomic_DNA"/>
</dbReference>
<keyword evidence="1" id="KW-0472">Membrane</keyword>
<dbReference type="Proteomes" id="UP000008777">
    <property type="component" value="Segment"/>
</dbReference>
<feature type="transmembrane region" description="Helical" evidence="1">
    <location>
        <begin position="59"/>
        <end position="83"/>
    </location>
</feature>
<evidence type="ECO:0000313" key="3">
    <source>
        <dbReference type="Proteomes" id="UP000008777"/>
    </source>
</evidence>
<keyword evidence="3" id="KW-1185">Reference proteome</keyword>
<evidence type="ECO:0000313" key="2">
    <source>
        <dbReference type="EMBL" id="CAG25637.1"/>
    </source>
</evidence>
<proteinExistence type="predicted"/>
<keyword evidence="1" id="KW-0812">Transmembrane</keyword>
<evidence type="ECO:0000256" key="1">
    <source>
        <dbReference type="SAM" id="Phobius"/>
    </source>
</evidence>